<dbReference type="STRING" id="5364.A0A5C3NM27"/>
<dbReference type="PANTHER" id="PTHR43481">
    <property type="entry name" value="FRUCTOSE-1-PHOSPHATE PHOSPHATASE"/>
    <property type="match status" value="1"/>
</dbReference>
<evidence type="ECO:0000313" key="1">
    <source>
        <dbReference type="EMBL" id="TFK57536.1"/>
    </source>
</evidence>
<dbReference type="Proteomes" id="UP000305948">
    <property type="component" value="Unassembled WGS sequence"/>
</dbReference>
<proteinExistence type="predicted"/>
<protein>
    <submittedName>
        <fullName evidence="1">HAD-like protein</fullName>
    </submittedName>
</protein>
<dbReference type="InterPro" id="IPR051806">
    <property type="entry name" value="HAD-like_SPP"/>
</dbReference>
<dbReference type="SUPFAM" id="SSF56784">
    <property type="entry name" value="HAD-like"/>
    <property type="match status" value="1"/>
</dbReference>
<dbReference type="SFLD" id="SFLDS00003">
    <property type="entry name" value="Haloacid_Dehalogenase"/>
    <property type="match status" value="1"/>
</dbReference>
<evidence type="ECO:0000313" key="2">
    <source>
        <dbReference type="Proteomes" id="UP000305948"/>
    </source>
</evidence>
<dbReference type="PANTHER" id="PTHR43481:SF4">
    <property type="entry name" value="GLYCEROL-1-PHOSPHATE PHOSPHOHYDROLASE 1-RELATED"/>
    <property type="match status" value="1"/>
</dbReference>
<sequence>MPTITVDAILFDMDGTLIDSTPGVLKAWSTFAADYGLTNGAEIAHKSHGRRLYDTLKEWCQIDDEGKLQSEIVRFEDEVIEGGPVVLPGALDLIHQATGRATGSPSYGWTIVTSATNIYTPKALSRCGIHLPPAGPVTSNDVANGKPHPDPYLAGAKKCGVDPTKCLVVEDAPSGIKSGHAAGAQTLAVCTSHTRAALLESGCNPDYIVNDLTKVSARWIEGKVEVTIDESE</sequence>
<accession>A0A5C3NM27</accession>
<dbReference type="AlphaFoldDB" id="A0A5C3NM27"/>
<dbReference type="Gene3D" id="3.40.50.1000">
    <property type="entry name" value="HAD superfamily/HAD-like"/>
    <property type="match status" value="1"/>
</dbReference>
<dbReference type="GO" id="GO:0050308">
    <property type="term" value="F:sugar-phosphatase activity"/>
    <property type="evidence" value="ECO:0007669"/>
    <property type="project" value="TreeGrafter"/>
</dbReference>
<dbReference type="InterPro" id="IPR023198">
    <property type="entry name" value="PGP-like_dom2"/>
</dbReference>
<dbReference type="Pfam" id="PF00702">
    <property type="entry name" value="Hydrolase"/>
    <property type="match status" value="1"/>
</dbReference>
<name>A0A5C3NM27_9AGAM</name>
<keyword evidence="2" id="KW-1185">Reference proteome</keyword>
<dbReference type="Gene3D" id="1.10.150.240">
    <property type="entry name" value="Putative phosphatase, domain 2"/>
    <property type="match status" value="1"/>
</dbReference>
<dbReference type="OrthoDB" id="40579at2759"/>
<dbReference type="EMBL" id="ML213503">
    <property type="protein sequence ID" value="TFK57536.1"/>
    <property type="molecule type" value="Genomic_DNA"/>
</dbReference>
<reference evidence="1 2" key="1">
    <citation type="journal article" date="2019" name="Nat. Ecol. Evol.">
        <title>Megaphylogeny resolves global patterns of mushroom evolution.</title>
        <authorList>
            <person name="Varga T."/>
            <person name="Krizsan K."/>
            <person name="Foldi C."/>
            <person name="Dima B."/>
            <person name="Sanchez-Garcia M."/>
            <person name="Sanchez-Ramirez S."/>
            <person name="Szollosi G.J."/>
            <person name="Szarkandi J.G."/>
            <person name="Papp V."/>
            <person name="Albert L."/>
            <person name="Andreopoulos W."/>
            <person name="Angelini C."/>
            <person name="Antonin V."/>
            <person name="Barry K.W."/>
            <person name="Bougher N.L."/>
            <person name="Buchanan P."/>
            <person name="Buyck B."/>
            <person name="Bense V."/>
            <person name="Catcheside P."/>
            <person name="Chovatia M."/>
            <person name="Cooper J."/>
            <person name="Damon W."/>
            <person name="Desjardin D."/>
            <person name="Finy P."/>
            <person name="Geml J."/>
            <person name="Haridas S."/>
            <person name="Hughes K."/>
            <person name="Justo A."/>
            <person name="Karasinski D."/>
            <person name="Kautmanova I."/>
            <person name="Kiss B."/>
            <person name="Kocsube S."/>
            <person name="Kotiranta H."/>
            <person name="LaButti K.M."/>
            <person name="Lechner B.E."/>
            <person name="Liimatainen K."/>
            <person name="Lipzen A."/>
            <person name="Lukacs Z."/>
            <person name="Mihaltcheva S."/>
            <person name="Morgado L.N."/>
            <person name="Niskanen T."/>
            <person name="Noordeloos M.E."/>
            <person name="Ohm R.A."/>
            <person name="Ortiz-Santana B."/>
            <person name="Ovrebo C."/>
            <person name="Racz N."/>
            <person name="Riley R."/>
            <person name="Savchenko A."/>
            <person name="Shiryaev A."/>
            <person name="Soop K."/>
            <person name="Spirin V."/>
            <person name="Szebenyi C."/>
            <person name="Tomsovsky M."/>
            <person name="Tulloss R.E."/>
            <person name="Uehling J."/>
            <person name="Grigoriev I.V."/>
            <person name="Vagvolgyi C."/>
            <person name="Papp T."/>
            <person name="Martin F.M."/>
            <person name="Miettinen O."/>
            <person name="Hibbett D.S."/>
            <person name="Nagy L.G."/>
        </authorList>
    </citation>
    <scope>NUCLEOTIDE SEQUENCE [LARGE SCALE GENOMIC DNA]</scope>
    <source>
        <strain evidence="1 2">OMC1185</strain>
    </source>
</reference>
<dbReference type="NCBIfam" id="TIGR01509">
    <property type="entry name" value="HAD-SF-IA-v3"/>
    <property type="match status" value="1"/>
</dbReference>
<gene>
    <name evidence="1" type="ORF">OE88DRAFT_1620352</name>
</gene>
<dbReference type="SFLD" id="SFLDG01129">
    <property type="entry name" value="C1.5:_HAD__Beta-PGM__Phosphata"/>
    <property type="match status" value="1"/>
</dbReference>
<dbReference type="InterPro" id="IPR036412">
    <property type="entry name" value="HAD-like_sf"/>
</dbReference>
<organism evidence="1 2">
    <name type="scientific">Heliocybe sulcata</name>
    <dbReference type="NCBI Taxonomy" id="5364"/>
    <lineage>
        <taxon>Eukaryota</taxon>
        <taxon>Fungi</taxon>
        <taxon>Dikarya</taxon>
        <taxon>Basidiomycota</taxon>
        <taxon>Agaricomycotina</taxon>
        <taxon>Agaricomycetes</taxon>
        <taxon>Gloeophyllales</taxon>
        <taxon>Gloeophyllaceae</taxon>
        <taxon>Heliocybe</taxon>
    </lineage>
</organism>
<dbReference type="InterPro" id="IPR006439">
    <property type="entry name" value="HAD-SF_hydro_IA"/>
</dbReference>
<dbReference type="InterPro" id="IPR023214">
    <property type="entry name" value="HAD_sf"/>
</dbReference>